<gene>
    <name evidence="2" type="ORF">GO485_14695</name>
    <name evidence="3" type="ORF">IP92_05656</name>
</gene>
<dbReference type="OrthoDB" id="9816564at2"/>
<dbReference type="GO" id="GO:0016758">
    <property type="term" value="F:hexosyltransferase activity"/>
    <property type="evidence" value="ECO:0007669"/>
    <property type="project" value="UniProtKB-ARBA"/>
</dbReference>
<dbReference type="AlphaFoldDB" id="A0A562PCA9"/>
<dbReference type="Gene3D" id="3.90.550.10">
    <property type="entry name" value="Spore Coat Polysaccharide Biosynthesis Protein SpsA, Chain A"/>
    <property type="match status" value="1"/>
</dbReference>
<accession>A0A562PCA9</accession>
<reference evidence="3" key="2">
    <citation type="submission" date="2019-07" db="EMBL/GenBank/DDBJ databases">
        <authorList>
            <person name="Whitman W."/>
            <person name="Huntemann M."/>
            <person name="Clum A."/>
            <person name="Pillay M."/>
            <person name="Palaniappan K."/>
            <person name="Varghese N."/>
            <person name="Mikhailova N."/>
            <person name="Stamatis D."/>
            <person name="Reddy T."/>
            <person name="Daum C."/>
            <person name="Shapiro N."/>
            <person name="Ivanova N."/>
            <person name="Kyrpides N."/>
            <person name="Woyke T."/>
        </authorList>
    </citation>
    <scope>NUCLEOTIDE SEQUENCE</scope>
    <source>
        <strain evidence="3">CGMCC 1.10685</strain>
    </source>
</reference>
<keyword evidence="3" id="KW-0808">Transferase</keyword>
<organism evidence="3 4">
    <name type="scientific">Pseudoduganella flava</name>
    <dbReference type="NCBI Taxonomy" id="871742"/>
    <lineage>
        <taxon>Bacteria</taxon>
        <taxon>Pseudomonadati</taxon>
        <taxon>Pseudomonadota</taxon>
        <taxon>Betaproteobacteria</taxon>
        <taxon>Burkholderiales</taxon>
        <taxon>Oxalobacteraceae</taxon>
        <taxon>Telluria group</taxon>
        <taxon>Pseudoduganella</taxon>
    </lineage>
</organism>
<dbReference type="EMBL" id="CP046904">
    <property type="protein sequence ID" value="QGZ40171.1"/>
    <property type="molecule type" value="Genomic_DNA"/>
</dbReference>
<proteinExistence type="predicted"/>
<dbReference type="RefSeq" id="WP_145881698.1">
    <property type="nucleotide sequence ID" value="NZ_CP046904.1"/>
</dbReference>
<evidence type="ECO:0000313" key="5">
    <source>
        <dbReference type="Proteomes" id="UP000437862"/>
    </source>
</evidence>
<dbReference type="Gene3D" id="1.25.40.10">
    <property type="entry name" value="Tetratricopeptide repeat domain"/>
    <property type="match status" value="1"/>
</dbReference>
<reference evidence="3 4" key="1">
    <citation type="journal article" date="2015" name="Stand. Genomic Sci.">
        <title>Genomic Encyclopedia of Bacterial and Archaeal Type Strains, Phase III: the genomes of soil and plant-associated and newly described type strains.</title>
        <authorList>
            <person name="Whitman W.B."/>
            <person name="Woyke T."/>
            <person name="Klenk H.P."/>
            <person name="Zhou Y."/>
            <person name="Lilburn T.G."/>
            <person name="Beck B.J."/>
            <person name="De Vos P."/>
            <person name="Vandamme P."/>
            <person name="Eisen J.A."/>
            <person name="Garrity G."/>
            <person name="Hugenholtz P."/>
            <person name="Kyrpides N.C."/>
        </authorList>
    </citation>
    <scope>NUCLEOTIDE SEQUENCE [LARGE SCALE GENOMIC DNA]</scope>
    <source>
        <strain evidence="3 4">CGMCC 1.10685</strain>
    </source>
</reference>
<sequence length="506" mass="56714">MTNETSSSSADAVFALITAAQQLAGQGRGAEAEQRYRDWLAEHAEHDQPLRYAIEFNLALLLSSRGEAAEAEALLRTVTGRQPALGQAWLQLGILQRDQGRHDEALDTWSIMLGKVDPVADQGVHVAGLNHIGLLLEELGRAAPAQKMFARSLQQYPAQPEIAQREVALRERLAQEAAAAAVALAPRISDPDDVQTPMVSILMPTHNRPDYAELALQSALAQTWRNIEIVISDNSDNDDTERRFAPYIAQHPCIRYLRVPSCTALENFLNCYDHARGEYINFLMDDDLFHPHKLERMMDCLLGQSTVGLVTSFRQLIDDVGREMPPSSPSTQRMFDTMRLVSGADMSRYLLTSGQNVLGEPTTVLFRKRELKDRFGRFHGHQYAVISDMVSWLAILANTHCVYLPEPLSYFRIHGEQGQNLRPVQVRGALENLRVVVDSWRHTPALFDGVDVRSLVTQKLTHFITLMSAWHEDLARLKVDLEPIHQVIRDATELLLAPPTPTESKA</sequence>
<protein>
    <submittedName>
        <fullName evidence="3">Glycosyl transferase family 2</fullName>
    </submittedName>
    <submittedName>
        <fullName evidence="2">Glycosyltransferase</fullName>
    </submittedName>
</protein>
<dbReference type="PANTHER" id="PTHR22916">
    <property type="entry name" value="GLYCOSYLTRANSFERASE"/>
    <property type="match status" value="1"/>
</dbReference>
<dbReference type="SUPFAM" id="SSF53448">
    <property type="entry name" value="Nucleotide-diphospho-sugar transferases"/>
    <property type="match status" value="1"/>
</dbReference>
<dbReference type="Proteomes" id="UP000315112">
    <property type="component" value="Unassembled WGS sequence"/>
</dbReference>
<dbReference type="SUPFAM" id="SSF48452">
    <property type="entry name" value="TPR-like"/>
    <property type="match status" value="1"/>
</dbReference>
<evidence type="ECO:0000313" key="2">
    <source>
        <dbReference type="EMBL" id="QGZ40171.1"/>
    </source>
</evidence>
<dbReference type="Proteomes" id="UP000437862">
    <property type="component" value="Chromosome"/>
</dbReference>
<name>A0A562PCA9_9BURK</name>
<evidence type="ECO:0000313" key="4">
    <source>
        <dbReference type="Proteomes" id="UP000315112"/>
    </source>
</evidence>
<dbReference type="EMBL" id="VLKW01000016">
    <property type="protein sequence ID" value="TWI42125.1"/>
    <property type="molecule type" value="Genomic_DNA"/>
</dbReference>
<evidence type="ECO:0000259" key="1">
    <source>
        <dbReference type="Pfam" id="PF00535"/>
    </source>
</evidence>
<dbReference type="InterPro" id="IPR029044">
    <property type="entry name" value="Nucleotide-diphossugar_trans"/>
</dbReference>
<feature type="domain" description="Glycosyltransferase 2-like" evidence="1">
    <location>
        <begin position="200"/>
        <end position="328"/>
    </location>
</feature>
<dbReference type="PANTHER" id="PTHR22916:SF3">
    <property type="entry name" value="UDP-GLCNAC:BETAGAL BETA-1,3-N-ACETYLGLUCOSAMINYLTRANSFERASE-LIKE PROTEIN 1"/>
    <property type="match status" value="1"/>
</dbReference>
<keyword evidence="5" id="KW-1185">Reference proteome</keyword>
<evidence type="ECO:0000313" key="3">
    <source>
        <dbReference type="EMBL" id="TWI42125.1"/>
    </source>
</evidence>
<dbReference type="InterPro" id="IPR001173">
    <property type="entry name" value="Glyco_trans_2-like"/>
</dbReference>
<dbReference type="Pfam" id="PF00535">
    <property type="entry name" value="Glycos_transf_2"/>
    <property type="match status" value="1"/>
</dbReference>
<reference evidence="2 5" key="3">
    <citation type="submission" date="2019-12" db="EMBL/GenBank/DDBJ databases">
        <title>Draft Genome Sequences of Six Type Strains of the Genus Massilia.</title>
        <authorList>
            <person name="Miess H."/>
            <person name="Frediansyah A."/>
            <person name="Goeker M."/>
            <person name="Gross H."/>
        </authorList>
    </citation>
    <scope>NUCLEOTIDE SEQUENCE [LARGE SCALE GENOMIC DNA]</scope>
    <source>
        <strain evidence="2 5">DSM 26639</strain>
    </source>
</reference>
<dbReference type="InterPro" id="IPR011990">
    <property type="entry name" value="TPR-like_helical_dom_sf"/>
</dbReference>